<evidence type="ECO:0000256" key="7">
    <source>
        <dbReference type="PIRSR" id="PIRSR600715-1"/>
    </source>
</evidence>
<name>A0A2P8CCB1_9BACT</name>
<dbReference type="Pfam" id="PF00953">
    <property type="entry name" value="Glycos_transf_4"/>
    <property type="match status" value="1"/>
</dbReference>
<reference evidence="10 11" key="1">
    <citation type="submission" date="2018-03" db="EMBL/GenBank/DDBJ databases">
        <title>Genomic Encyclopedia of Archaeal and Bacterial Type Strains, Phase II (KMG-II): from individual species to whole genera.</title>
        <authorList>
            <person name="Goeker M."/>
        </authorList>
    </citation>
    <scope>NUCLEOTIDE SEQUENCE [LARGE SCALE GENOMIC DNA]</scope>
    <source>
        <strain evidence="10 11">DSM 27267</strain>
    </source>
</reference>
<keyword evidence="7" id="KW-0479">Metal-binding</keyword>
<gene>
    <name evidence="10" type="ORF">CLV93_1057</name>
    <name evidence="9" type="ORF">JCM18694_18050</name>
</gene>
<sequence>MNTLKEVIYLFVTFIMAAGLTYFSIPTLIKVARLKHLYDEPNHRSAATTIVPTLGGVAIYVGFIISMIIGSNGFMFSEVKYIIAALTIMLFVGLKDDIVEMAPKKKLLGQILASLIVIILGNIRFTSLHGFLGIYEIPFLVSVPLTLFVMIVLINALNLIDGIDGLASGITILTAATFGGWFFATGHYAYAITAFALAGSLTSFFWFNVFGKENKIFMGDTGSLILGTIMSVLVIQFNEFNIGLSGIHAFRGAPAISIGIMIIPLIDTLRVFVLRILRGTSPFTADRNHIHHKLLDLGMSHLQATLTILTINLGFIALSISLQNVPVGKAFMIIAPLAVLMSSVPSYLLRRKKIRETALQTYPD</sequence>
<keyword evidence="5 8" id="KW-1133">Transmembrane helix</keyword>
<dbReference type="OrthoDB" id="9783652at2"/>
<feature type="binding site" evidence="7">
    <location>
        <position position="158"/>
    </location>
    <ligand>
        <name>Mg(2+)</name>
        <dbReference type="ChEBI" id="CHEBI:18420"/>
    </ligand>
</feature>
<dbReference type="GO" id="GO:0005886">
    <property type="term" value="C:plasma membrane"/>
    <property type="evidence" value="ECO:0007669"/>
    <property type="project" value="UniProtKB-SubCell"/>
</dbReference>
<comment type="caution">
    <text evidence="10">The sequence shown here is derived from an EMBL/GenBank/DDBJ whole genome shotgun (WGS) entry which is preliminary data.</text>
</comment>
<evidence type="ECO:0000313" key="11">
    <source>
        <dbReference type="Proteomes" id="UP000240621"/>
    </source>
</evidence>
<dbReference type="GO" id="GO:0071555">
    <property type="term" value="P:cell wall organization"/>
    <property type="evidence" value="ECO:0007669"/>
    <property type="project" value="TreeGrafter"/>
</dbReference>
<feature type="transmembrane region" description="Helical" evidence="8">
    <location>
        <begin position="107"/>
        <end position="125"/>
    </location>
</feature>
<evidence type="ECO:0000256" key="1">
    <source>
        <dbReference type="ARBA" id="ARBA00004651"/>
    </source>
</evidence>
<evidence type="ECO:0000313" key="10">
    <source>
        <dbReference type="EMBL" id="PSK82616.1"/>
    </source>
</evidence>
<feature type="transmembrane region" description="Helical" evidence="8">
    <location>
        <begin position="294"/>
        <end position="318"/>
    </location>
</feature>
<feature type="transmembrane region" description="Helical" evidence="8">
    <location>
        <begin position="330"/>
        <end position="349"/>
    </location>
</feature>
<feature type="transmembrane region" description="Helical" evidence="8">
    <location>
        <begin position="255"/>
        <end position="273"/>
    </location>
</feature>
<dbReference type="PANTHER" id="PTHR22926">
    <property type="entry name" value="PHOSPHO-N-ACETYLMURAMOYL-PENTAPEPTIDE-TRANSFERASE"/>
    <property type="match status" value="1"/>
</dbReference>
<evidence type="ECO:0000256" key="8">
    <source>
        <dbReference type="SAM" id="Phobius"/>
    </source>
</evidence>
<dbReference type="AlphaFoldDB" id="A0A2P8CCB1"/>
<keyword evidence="4 8" id="KW-0812">Transmembrane</keyword>
<dbReference type="GO" id="GO:0046872">
    <property type="term" value="F:metal ion binding"/>
    <property type="evidence" value="ECO:0007669"/>
    <property type="project" value="UniProtKB-KW"/>
</dbReference>
<feature type="transmembrane region" description="Helical" evidence="8">
    <location>
        <begin position="46"/>
        <end position="69"/>
    </location>
</feature>
<feature type="transmembrane region" description="Helical" evidence="8">
    <location>
        <begin position="137"/>
        <end position="159"/>
    </location>
</feature>
<evidence type="ECO:0000256" key="5">
    <source>
        <dbReference type="ARBA" id="ARBA00022989"/>
    </source>
</evidence>
<keyword evidence="6 8" id="KW-0472">Membrane</keyword>
<keyword evidence="3 10" id="KW-0808">Transferase</keyword>
<evidence type="ECO:0000256" key="2">
    <source>
        <dbReference type="ARBA" id="ARBA00022475"/>
    </source>
</evidence>
<feature type="transmembrane region" description="Helical" evidence="8">
    <location>
        <begin position="6"/>
        <end position="25"/>
    </location>
</feature>
<dbReference type="Proteomes" id="UP000240621">
    <property type="component" value="Unassembled WGS sequence"/>
</dbReference>
<dbReference type="GO" id="GO:0009103">
    <property type="term" value="P:lipopolysaccharide biosynthetic process"/>
    <property type="evidence" value="ECO:0007669"/>
    <property type="project" value="TreeGrafter"/>
</dbReference>
<evidence type="ECO:0000256" key="6">
    <source>
        <dbReference type="ARBA" id="ARBA00023136"/>
    </source>
</evidence>
<feature type="transmembrane region" description="Helical" evidence="8">
    <location>
        <begin position="166"/>
        <end position="184"/>
    </location>
</feature>
<reference evidence="9 12" key="2">
    <citation type="submission" date="2019-10" db="EMBL/GenBank/DDBJ databases">
        <title>Prolixibacter strains distinguished by the presence of nitrate reductase genes were adept at nitrate-dependent anaerobic corrosion of metallic iron and carbon steel.</title>
        <authorList>
            <person name="Iino T."/>
            <person name="Shono N."/>
            <person name="Ito K."/>
            <person name="Nakamura R."/>
            <person name="Sueoka K."/>
            <person name="Harayama S."/>
            <person name="Ohkuma M."/>
        </authorList>
    </citation>
    <scope>NUCLEOTIDE SEQUENCE [LARGE SCALE GENOMIC DNA]</scope>
    <source>
        <strain evidence="9 12">MIC1-1</strain>
    </source>
</reference>
<dbReference type="GO" id="GO:0044038">
    <property type="term" value="P:cell wall macromolecule biosynthetic process"/>
    <property type="evidence" value="ECO:0007669"/>
    <property type="project" value="TreeGrafter"/>
</dbReference>
<dbReference type="PROSITE" id="PS01348">
    <property type="entry name" value="MRAY_2"/>
    <property type="match status" value="1"/>
</dbReference>
<dbReference type="PANTHER" id="PTHR22926:SF3">
    <property type="entry name" value="UNDECAPRENYL-PHOSPHATE ALPHA-N-ACETYLGLUCOSAMINYL 1-PHOSPHATE TRANSFERASE"/>
    <property type="match status" value="1"/>
</dbReference>
<feature type="binding site" evidence="7">
    <location>
        <position position="220"/>
    </location>
    <ligand>
        <name>Mg(2+)</name>
        <dbReference type="ChEBI" id="CHEBI:18420"/>
    </ligand>
</feature>
<dbReference type="InterPro" id="IPR000715">
    <property type="entry name" value="Glycosyl_transferase_4"/>
</dbReference>
<dbReference type="InterPro" id="IPR018480">
    <property type="entry name" value="PNAcMuramoyl-5peptid_Trfase_CS"/>
</dbReference>
<proteinExistence type="predicted"/>
<dbReference type="CDD" id="cd06853">
    <property type="entry name" value="GT_WecA_like"/>
    <property type="match status" value="1"/>
</dbReference>
<protein>
    <submittedName>
        <fullName evidence="10">UDP-N-acetylmuramyl pentapeptide phosphotransferase/UDP-N-acetylglucosamine-1-phosphate transferase</fullName>
    </submittedName>
    <submittedName>
        <fullName evidence="9">Undecaprenyl-phosphate alpha-N-acetylglucosaminyl 1-phosphate transferase</fullName>
    </submittedName>
</protein>
<dbReference type="RefSeq" id="WP_106542228.1">
    <property type="nucleotide sequence ID" value="NZ_BLAU01000001.1"/>
</dbReference>
<dbReference type="GO" id="GO:0016780">
    <property type="term" value="F:phosphotransferase activity, for other substituted phosphate groups"/>
    <property type="evidence" value="ECO:0007669"/>
    <property type="project" value="InterPro"/>
</dbReference>
<dbReference type="EMBL" id="BLAU01000001">
    <property type="protein sequence ID" value="GET21559.1"/>
    <property type="molecule type" value="Genomic_DNA"/>
</dbReference>
<evidence type="ECO:0000313" key="9">
    <source>
        <dbReference type="EMBL" id="GET21559.1"/>
    </source>
</evidence>
<feature type="transmembrane region" description="Helical" evidence="8">
    <location>
        <begin position="216"/>
        <end position="235"/>
    </location>
</feature>
<evidence type="ECO:0000313" key="12">
    <source>
        <dbReference type="Proteomes" id="UP000396862"/>
    </source>
</evidence>
<evidence type="ECO:0000256" key="4">
    <source>
        <dbReference type="ARBA" id="ARBA00022692"/>
    </source>
</evidence>
<organism evidence="10 11">
    <name type="scientific">Prolixibacter denitrificans</name>
    <dbReference type="NCBI Taxonomy" id="1541063"/>
    <lineage>
        <taxon>Bacteria</taxon>
        <taxon>Pseudomonadati</taxon>
        <taxon>Bacteroidota</taxon>
        <taxon>Bacteroidia</taxon>
        <taxon>Marinilabiliales</taxon>
        <taxon>Prolixibacteraceae</taxon>
        <taxon>Prolixibacter</taxon>
    </lineage>
</organism>
<keyword evidence="7" id="KW-0460">Magnesium</keyword>
<keyword evidence="12" id="KW-1185">Reference proteome</keyword>
<feature type="transmembrane region" description="Helical" evidence="8">
    <location>
        <begin position="190"/>
        <end position="209"/>
    </location>
</feature>
<evidence type="ECO:0000256" key="3">
    <source>
        <dbReference type="ARBA" id="ARBA00022679"/>
    </source>
</evidence>
<dbReference type="Proteomes" id="UP000396862">
    <property type="component" value="Unassembled WGS sequence"/>
</dbReference>
<dbReference type="EMBL" id="PYGC01000005">
    <property type="protein sequence ID" value="PSK82616.1"/>
    <property type="molecule type" value="Genomic_DNA"/>
</dbReference>
<comment type="cofactor">
    <cofactor evidence="7">
        <name>Mg(2+)</name>
        <dbReference type="ChEBI" id="CHEBI:18420"/>
    </cofactor>
</comment>
<keyword evidence="2" id="KW-1003">Cell membrane</keyword>
<accession>A0A2P8CCB1</accession>
<comment type="subcellular location">
    <subcellularLocation>
        <location evidence="1">Cell membrane</location>
        <topology evidence="1">Multi-pass membrane protein</topology>
    </subcellularLocation>
</comment>